<gene>
    <name evidence="10" type="ORF">AUP44_07475</name>
</gene>
<dbReference type="EC" id="6.2.1.44" evidence="6"/>
<keyword evidence="4" id="KW-0443">Lipid metabolism</keyword>
<organism evidence="10 11">
    <name type="scientific">Tistrella mobilis</name>
    <dbReference type="NCBI Taxonomy" id="171437"/>
    <lineage>
        <taxon>Bacteria</taxon>
        <taxon>Pseudomonadati</taxon>
        <taxon>Pseudomonadota</taxon>
        <taxon>Alphaproteobacteria</taxon>
        <taxon>Geminicoccales</taxon>
        <taxon>Geminicoccaceae</taxon>
        <taxon>Tistrella</taxon>
    </lineage>
</organism>
<keyword evidence="2 10" id="KW-0436">Ligase</keyword>
<dbReference type="InterPro" id="IPR042099">
    <property type="entry name" value="ANL_N_sf"/>
</dbReference>
<dbReference type="GeneID" id="97241652"/>
<evidence type="ECO:0000256" key="6">
    <source>
        <dbReference type="ARBA" id="ARBA00066616"/>
    </source>
</evidence>
<evidence type="ECO:0000256" key="4">
    <source>
        <dbReference type="ARBA" id="ARBA00023098"/>
    </source>
</evidence>
<dbReference type="InterPro" id="IPR000873">
    <property type="entry name" value="AMP-dep_synth/lig_dom"/>
</dbReference>
<dbReference type="PANTHER" id="PTHR43859">
    <property type="entry name" value="ACYL-ACTIVATING ENZYME"/>
    <property type="match status" value="1"/>
</dbReference>
<reference evidence="10 11" key="1">
    <citation type="submission" date="2015-12" db="EMBL/GenBank/DDBJ databases">
        <title>Genome sequence of Tistrella mobilis MCCC 1A02139.</title>
        <authorList>
            <person name="Lu L."/>
            <person name="Lai Q."/>
            <person name="Shao Z."/>
            <person name="Qian P."/>
        </authorList>
    </citation>
    <scope>NUCLEOTIDE SEQUENCE [LARGE SCALE GENOMIC DNA]</scope>
    <source>
        <strain evidence="10 11">MCCC 1A02139</strain>
    </source>
</reference>
<evidence type="ECO:0000256" key="5">
    <source>
        <dbReference type="ARBA" id="ARBA00051915"/>
    </source>
</evidence>
<dbReference type="GO" id="GO:0016874">
    <property type="term" value="F:ligase activity"/>
    <property type="evidence" value="ECO:0007669"/>
    <property type="project" value="UniProtKB-KW"/>
</dbReference>
<feature type="domain" description="AMP-dependent synthetase/ligase" evidence="8">
    <location>
        <begin position="17"/>
        <end position="401"/>
    </location>
</feature>
<dbReference type="Gene3D" id="3.30.300.30">
    <property type="match status" value="1"/>
</dbReference>
<dbReference type="PANTHER" id="PTHR43859:SF4">
    <property type="entry name" value="BUTANOATE--COA LIGASE AAE1-RELATED"/>
    <property type="match status" value="1"/>
</dbReference>
<dbReference type="Proteomes" id="UP000075787">
    <property type="component" value="Unassembled WGS sequence"/>
</dbReference>
<evidence type="ECO:0000256" key="2">
    <source>
        <dbReference type="ARBA" id="ARBA00022598"/>
    </source>
</evidence>
<dbReference type="NCBIfam" id="NF005426">
    <property type="entry name" value="PRK07008.1"/>
    <property type="match status" value="1"/>
</dbReference>
<dbReference type="FunFam" id="3.30.300.30:FF:000008">
    <property type="entry name" value="2,3-dihydroxybenzoate-AMP ligase"/>
    <property type="match status" value="1"/>
</dbReference>
<evidence type="ECO:0000259" key="8">
    <source>
        <dbReference type="Pfam" id="PF00501"/>
    </source>
</evidence>
<keyword evidence="3" id="KW-0276">Fatty acid metabolism</keyword>
<dbReference type="AlphaFoldDB" id="A0A161R2X2"/>
<feature type="domain" description="AMP-binding enzyme C-terminal" evidence="9">
    <location>
        <begin position="451"/>
        <end position="525"/>
    </location>
</feature>
<dbReference type="NCBIfam" id="NF004674">
    <property type="entry name" value="PRK06018.1"/>
    <property type="match status" value="1"/>
</dbReference>
<proteinExistence type="inferred from homology"/>
<evidence type="ECO:0000256" key="1">
    <source>
        <dbReference type="ARBA" id="ARBA00006432"/>
    </source>
</evidence>
<comment type="similarity">
    <text evidence="1">Belongs to the ATP-dependent AMP-binding enzyme family.</text>
</comment>
<dbReference type="Gene3D" id="3.40.50.12780">
    <property type="entry name" value="N-terminal domain of ligase-like"/>
    <property type="match status" value="1"/>
</dbReference>
<dbReference type="InterPro" id="IPR025110">
    <property type="entry name" value="AMP-bd_C"/>
</dbReference>
<dbReference type="Pfam" id="PF00501">
    <property type="entry name" value="AMP-binding"/>
    <property type="match status" value="1"/>
</dbReference>
<accession>A0A161R2X2</accession>
<evidence type="ECO:0000259" key="9">
    <source>
        <dbReference type="Pfam" id="PF13193"/>
    </source>
</evidence>
<dbReference type="PROSITE" id="PS00455">
    <property type="entry name" value="AMP_BINDING"/>
    <property type="match status" value="1"/>
</dbReference>
<evidence type="ECO:0000313" key="11">
    <source>
        <dbReference type="Proteomes" id="UP000075787"/>
    </source>
</evidence>
<evidence type="ECO:0000256" key="3">
    <source>
        <dbReference type="ARBA" id="ARBA00022832"/>
    </source>
</evidence>
<dbReference type="CDD" id="cd12119">
    <property type="entry name" value="ttLC_FACS_AlkK_like"/>
    <property type="match status" value="1"/>
</dbReference>
<dbReference type="InterPro" id="IPR020845">
    <property type="entry name" value="AMP-binding_CS"/>
</dbReference>
<dbReference type="SUPFAM" id="SSF56801">
    <property type="entry name" value="Acetyl-CoA synthetase-like"/>
    <property type="match status" value="1"/>
</dbReference>
<dbReference type="RefSeq" id="WP_062765353.1">
    <property type="nucleotide sequence ID" value="NZ_CP121027.1"/>
</dbReference>
<protein>
    <recommendedName>
        <fullName evidence="7">3-methylmercaptopropionyl-CoA ligase</fullName>
        <ecNumber evidence="6">6.2.1.44</ecNumber>
    </recommendedName>
</protein>
<evidence type="ECO:0000313" key="10">
    <source>
        <dbReference type="EMBL" id="KYO52036.1"/>
    </source>
</evidence>
<comment type="caution">
    <text evidence="10">The sequence shown here is derived from an EMBL/GenBank/DDBJ whole genome shotgun (WGS) entry which is preliminary data.</text>
</comment>
<dbReference type="GO" id="GO:0006631">
    <property type="term" value="P:fatty acid metabolic process"/>
    <property type="evidence" value="ECO:0007669"/>
    <property type="project" value="UniProtKB-KW"/>
</dbReference>
<dbReference type="NCBIfam" id="NF004837">
    <property type="entry name" value="PRK06187.1"/>
    <property type="match status" value="1"/>
</dbReference>
<comment type="catalytic activity">
    <reaction evidence="5">
        <text>3-(methylsulfanyl)propanoate + ATP + CoA = 3-(methylsulfanyl)propanoyl-CoA + AMP + diphosphate</text>
        <dbReference type="Rhea" id="RHEA:43052"/>
        <dbReference type="ChEBI" id="CHEBI:30616"/>
        <dbReference type="ChEBI" id="CHEBI:33019"/>
        <dbReference type="ChEBI" id="CHEBI:49016"/>
        <dbReference type="ChEBI" id="CHEBI:57287"/>
        <dbReference type="ChEBI" id="CHEBI:82815"/>
        <dbReference type="ChEBI" id="CHEBI:456215"/>
        <dbReference type="EC" id="6.2.1.44"/>
    </reaction>
    <physiologicalReaction direction="left-to-right" evidence="5">
        <dbReference type="Rhea" id="RHEA:43053"/>
    </physiologicalReaction>
</comment>
<dbReference type="OrthoDB" id="9803968at2"/>
<dbReference type="Pfam" id="PF13193">
    <property type="entry name" value="AMP-binding_C"/>
    <property type="match status" value="1"/>
</dbReference>
<dbReference type="InterPro" id="IPR045851">
    <property type="entry name" value="AMP-bd_C_sf"/>
</dbReference>
<name>A0A161R2X2_9PROT</name>
<sequence length="544" mass="60339">MRGQMMDTQLLIAPLIRNAARFHGDVEIVSRTCEGPIHRYTYADAYKRVQQLANALASRFGIAMGDRVGTLAWNGYRHFEAYFAVSGMGAILHTINPRLFLEQIEYIVNHADDRVILVDLTFVPIIEKLIGKIPSVEAVVILTDRANMPETSIPNAICYEELIADQSDSYDFPSFDENTASSLCYTSGTTGNPKGVLYSHRSNVLHSYGVCMTDTLGISATDAVLPVVPMFHVNAWGLPYACPMVGAKLIFPGPRLDGPGLAELIEMERPTVLAGVPTVWLALLNHLDEIGRRMEGVRIAVVGGSAAPESMIRKFQEKHGTFLLHAWGMTELSPIGTACTFKAKHLSLDQEAKYKLQTKIGKPAYGIEMRITDDDGNELPHDGVAFGHLKVRGPWVLKSYFRRDDENILDEDGWFDTGDIATVDQDGYAQIVDRAKDVIKSGGEWISSIDLENAAVGHPDVKEAAVIGVAHPKWQERPLLLVIRREGATLDKQGMLDYLETKVVKWWLPDDVIFVEELPHTATGKLLKLKLREAYGDWLMKQAG</sequence>
<evidence type="ECO:0000256" key="7">
    <source>
        <dbReference type="ARBA" id="ARBA00067668"/>
    </source>
</evidence>
<dbReference type="EMBL" id="LPZR01000164">
    <property type="protein sequence ID" value="KYO52036.1"/>
    <property type="molecule type" value="Genomic_DNA"/>
</dbReference>